<dbReference type="EMBL" id="CDML01000034">
    <property type="protein sequence ID" value="CRF41199.1"/>
    <property type="molecule type" value="Genomic_DNA"/>
</dbReference>
<accession>A0A0K2XB41</accession>
<evidence type="ECO:0000313" key="5">
    <source>
        <dbReference type="EMBL" id="CRI32293.1"/>
    </source>
</evidence>
<dbReference type="Proteomes" id="UP000038622">
    <property type="component" value="Unassembled WGS sequence"/>
</dbReference>
<protein>
    <recommendedName>
        <fullName evidence="1">GmrSD restriction endonucleases N-terminal domain-containing protein</fullName>
    </recommendedName>
</protein>
<dbReference type="EMBL" id="CDMG01000004">
    <property type="protein sequence ID" value="CRI32293.1"/>
    <property type="molecule type" value="Genomic_DNA"/>
</dbReference>
<name>A0A0K2XB41_9HELI</name>
<dbReference type="EMBL" id="CDMN01000010">
    <property type="protein sequence ID" value="CRF43747.1"/>
    <property type="molecule type" value="Genomic_DNA"/>
</dbReference>
<dbReference type="Proteomes" id="UP000045175">
    <property type="component" value="Unassembled WGS sequence"/>
</dbReference>
<evidence type="ECO:0000313" key="3">
    <source>
        <dbReference type="EMBL" id="CRF41904.1"/>
    </source>
</evidence>
<evidence type="ECO:0000313" key="7">
    <source>
        <dbReference type="Proteomes" id="UP000041394"/>
    </source>
</evidence>
<evidence type="ECO:0000313" key="8">
    <source>
        <dbReference type="Proteomes" id="UP000043437"/>
    </source>
</evidence>
<dbReference type="STRING" id="1578720.HAL011_09860"/>
<evidence type="ECO:0000313" key="6">
    <source>
        <dbReference type="Proteomes" id="UP000038622"/>
    </source>
</evidence>
<keyword evidence="6" id="KW-1185">Reference proteome</keyword>
<dbReference type="Proteomes" id="UP000041394">
    <property type="component" value="Unassembled WGS sequence"/>
</dbReference>
<reference evidence="7 8" key="3">
    <citation type="submission" date="2014-12" db="EMBL/GenBank/DDBJ databases">
        <authorList>
            <person name="Jaenicke S."/>
        </authorList>
    </citation>
    <scope>NUCLEOTIDE SEQUENCE [LARGE SCALE GENOMIC DNA]</scope>
</reference>
<feature type="domain" description="GmrSD restriction endonucleases N-terminal" evidence="1">
    <location>
        <begin position="51"/>
        <end position="188"/>
    </location>
</feature>
<dbReference type="AlphaFoldDB" id="A0A0K2XB41"/>
<sequence>MSQKLEGEETLEIRTSKDNYPIKELRLAKDRVSVFDMKRRLDDPKRWRINLQPDFQRNPRVWKTKQRSELIESILIGIPLPVIYMIESEKLGSQEPTRQVIDGLQRLTCIQDFLNEKFALRSLKILPNINEKKFLALEPFMQNRIEDYQLEVYTILPPVPDRVKFDVFDRLNRGGTQLNNQEMRNAIYCGRSTTFINSMCQLESFKQLMGEKLSSRMKDRYLVLRFVAFYLLRTERLGDLKYTNMDDFLAEVMKRINQSKEETYEDVLGDFDQAMKDILAQSDDSIFRFKSKERKSQKRPINIALFECFVYLFVRAHQERKKIAIEALEQLKDEFEDSGTFASGVESPSNIEFRFAQVEEMLRRASHD</sequence>
<dbReference type="GeneID" id="82131739"/>
<dbReference type="InterPro" id="IPR004919">
    <property type="entry name" value="GmrSD_N"/>
</dbReference>
<organism evidence="4 7">
    <name type="scientific">Helicobacter ailurogastricus</name>
    <dbReference type="NCBI Taxonomy" id="1578720"/>
    <lineage>
        <taxon>Bacteria</taxon>
        <taxon>Pseudomonadati</taxon>
        <taxon>Campylobacterota</taxon>
        <taxon>Epsilonproteobacteria</taxon>
        <taxon>Campylobacterales</taxon>
        <taxon>Helicobacteraceae</taxon>
        <taxon>Helicobacter</taxon>
    </lineage>
</organism>
<dbReference type="PANTHER" id="PTHR39639">
    <property type="entry name" value="CHROMOSOME 16, WHOLE GENOME SHOTGUN SEQUENCE"/>
    <property type="match status" value="1"/>
</dbReference>
<dbReference type="Pfam" id="PF03235">
    <property type="entry name" value="GmrSD_N"/>
    <property type="match status" value="1"/>
</dbReference>
<evidence type="ECO:0000313" key="4">
    <source>
        <dbReference type="EMBL" id="CRF43747.1"/>
    </source>
</evidence>
<reference evidence="6" key="2">
    <citation type="submission" date="2014-12" db="EMBL/GenBank/DDBJ databases">
        <authorList>
            <person name="Smet A."/>
        </authorList>
    </citation>
    <scope>NUCLEOTIDE SEQUENCE [LARGE SCALE GENOMIC DNA]</scope>
</reference>
<proteinExistence type="predicted"/>
<dbReference type="OrthoDB" id="9787127at2"/>
<gene>
    <name evidence="2" type="ORF">HAL011_09860</name>
    <name evidence="3" type="ORF">HAL013_00510</name>
    <name evidence="5" type="ORF">HAL07_07680</name>
    <name evidence="4" type="ORF">HAL09_02970</name>
</gene>
<reference evidence="4" key="1">
    <citation type="submission" date="2014-12" db="EMBL/GenBank/DDBJ databases">
        <title>Whole genome sequences of four Staphylococcus schleiferi canine isolates.</title>
        <authorList>
            <person name="Misic A.M."/>
            <person name="Cain C."/>
            <person name="Morris D.O."/>
            <person name="Rankin S."/>
            <person name="Beiting D."/>
        </authorList>
    </citation>
    <scope>NUCLEOTIDE SEQUENCE</scope>
    <source>
        <strain evidence="2">ASB11</strain>
        <strain evidence="3">ASB13</strain>
        <strain evidence="5">ASB7</strain>
        <strain evidence="4">ASB9</strain>
    </source>
</reference>
<dbReference type="EMBL" id="CDMH01000005">
    <property type="protein sequence ID" value="CRF41904.1"/>
    <property type="molecule type" value="Genomic_DNA"/>
</dbReference>
<evidence type="ECO:0000313" key="2">
    <source>
        <dbReference type="EMBL" id="CRF41199.1"/>
    </source>
</evidence>
<evidence type="ECO:0000259" key="1">
    <source>
        <dbReference type="Pfam" id="PF03235"/>
    </source>
</evidence>
<dbReference type="PANTHER" id="PTHR39639:SF1">
    <property type="entry name" value="DUF262 DOMAIN-CONTAINING PROTEIN"/>
    <property type="match status" value="1"/>
</dbReference>
<dbReference type="Proteomes" id="UP000043437">
    <property type="component" value="Unassembled WGS sequence"/>
</dbReference>
<dbReference type="RefSeq" id="WP_053940601.1">
    <property type="nucleotide sequence ID" value="NZ_BSCV01000022.1"/>
</dbReference>